<accession>A0A1L8SFV7</accession>
<dbReference type="AlphaFoldDB" id="A0A1L8SFV7"/>
<dbReference type="GeneID" id="15142534"/>
<evidence type="ECO:0000256" key="1">
    <source>
        <dbReference type="ARBA" id="ARBA00023125"/>
    </source>
</evidence>
<feature type="compositionally biased region" description="Low complexity" evidence="3">
    <location>
        <begin position="1"/>
        <end position="17"/>
    </location>
</feature>
<organism evidence="6 7">
    <name type="scientific">Enterococcus casseliflavus</name>
    <name type="common">Enterococcus flavescens</name>
    <dbReference type="NCBI Taxonomy" id="37734"/>
    <lineage>
        <taxon>Bacteria</taxon>
        <taxon>Bacillati</taxon>
        <taxon>Bacillota</taxon>
        <taxon>Bacilli</taxon>
        <taxon>Lactobacillales</taxon>
        <taxon>Enterococcaceae</taxon>
        <taxon>Enterococcus</taxon>
    </lineage>
</organism>
<feature type="region of interest" description="Disordered" evidence="3">
    <location>
        <begin position="1"/>
        <end position="27"/>
    </location>
</feature>
<dbReference type="Proteomes" id="UP000422837">
    <property type="component" value="Chromosome"/>
</dbReference>
<dbReference type="GO" id="GO:0043590">
    <property type="term" value="C:bacterial nucleoid"/>
    <property type="evidence" value="ECO:0007669"/>
    <property type="project" value="UniProtKB-UniRule"/>
</dbReference>
<evidence type="ECO:0000256" key="3">
    <source>
        <dbReference type="SAM" id="MobiDB-lite"/>
    </source>
</evidence>
<dbReference type="GO" id="GO:0005829">
    <property type="term" value="C:cytosol"/>
    <property type="evidence" value="ECO:0007669"/>
    <property type="project" value="TreeGrafter"/>
</dbReference>
<dbReference type="PANTHER" id="PTHR33449:SF1">
    <property type="entry name" value="NUCLEOID-ASSOCIATED PROTEIN YBAB"/>
    <property type="match status" value="1"/>
</dbReference>
<dbReference type="EMBL" id="QRMZ01000001">
    <property type="protein sequence ID" value="RHK08194.1"/>
    <property type="molecule type" value="Genomic_DNA"/>
</dbReference>
<dbReference type="Gene3D" id="3.30.1310.10">
    <property type="entry name" value="Nucleoid-associated protein YbaB-like domain"/>
    <property type="match status" value="1"/>
</dbReference>
<sequence length="104" mass="11788">MMRGMGNMQGMMKQMQKMQKEMMKEQEALNSKQFIGESTNGYVKATFTGDKTLQDITINEAIVDADDVEMLQDMIILAVNDGLKKIEKESEQTMGKYTRNIPGL</sequence>
<comment type="similarity">
    <text evidence="2">Belongs to the YbaB/EbfC family.</text>
</comment>
<evidence type="ECO:0000313" key="9">
    <source>
        <dbReference type="Proteomes" id="UP001253851"/>
    </source>
</evidence>
<dbReference type="Pfam" id="PF02575">
    <property type="entry name" value="YbaB_DNA_bd"/>
    <property type="match status" value="1"/>
</dbReference>
<dbReference type="RefSeq" id="WP_005229811.1">
    <property type="nucleotide sequence ID" value="NZ_BAAAXK010000011.1"/>
</dbReference>
<dbReference type="SUPFAM" id="SSF82607">
    <property type="entry name" value="YbaB-like"/>
    <property type="match status" value="1"/>
</dbReference>
<evidence type="ECO:0000313" key="8">
    <source>
        <dbReference type="Proteomes" id="UP000422837"/>
    </source>
</evidence>
<dbReference type="GO" id="GO:0003677">
    <property type="term" value="F:DNA binding"/>
    <property type="evidence" value="ECO:0007669"/>
    <property type="project" value="UniProtKB-UniRule"/>
</dbReference>
<dbReference type="Proteomes" id="UP000286288">
    <property type="component" value="Unassembled WGS sequence"/>
</dbReference>
<dbReference type="PIRSF" id="PIRSF004555">
    <property type="entry name" value="UCP004555"/>
    <property type="match status" value="1"/>
</dbReference>
<evidence type="ECO:0000313" key="4">
    <source>
        <dbReference type="EMBL" id="MDT2982685.1"/>
    </source>
</evidence>
<comment type="subcellular location">
    <subcellularLocation>
        <location evidence="2">Cytoplasm</location>
        <location evidence="2">Nucleoid</location>
    </subcellularLocation>
</comment>
<dbReference type="InterPro" id="IPR036894">
    <property type="entry name" value="YbaB-like_sf"/>
</dbReference>
<evidence type="ECO:0000313" key="6">
    <source>
        <dbReference type="EMBL" id="RHK08194.1"/>
    </source>
</evidence>
<name>A0A1L8SFV7_ENTCA</name>
<keyword evidence="1 2" id="KW-0238">DNA-binding</keyword>
<dbReference type="NCBIfam" id="TIGR00103">
    <property type="entry name" value="DNA_YbaB_EbfC"/>
    <property type="match status" value="1"/>
</dbReference>
<evidence type="ECO:0000313" key="5">
    <source>
        <dbReference type="EMBL" id="QGN29937.1"/>
    </source>
</evidence>
<proteinExistence type="inferred from homology"/>
<dbReference type="PANTHER" id="PTHR33449">
    <property type="entry name" value="NUCLEOID-ASSOCIATED PROTEIN YBAB"/>
    <property type="match status" value="1"/>
</dbReference>
<dbReference type="EMBL" id="JARQDZ010000003">
    <property type="protein sequence ID" value="MDT2982685.1"/>
    <property type="molecule type" value="Genomic_DNA"/>
</dbReference>
<evidence type="ECO:0000313" key="7">
    <source>
        <dbReference type="Proteomes" id="UP000286288"/>
    </source>
</evidence>
<dbReference type="OrthoDB" id="9795263at2"/>
<dbReference type="HAMAP" id="MF_00274">
    <property type="entry name" value="DNA_YbaB_EbfC"/>
    <property type="match status" value="1"/>
</dbReference>
<reference evidence="4 9" key="3">
    <citation type="submission" date="2023-03" db="EMBL/GenBank/DDBJ databases">
        <authorList>
            <person name="Shen W."/>
            <person name="Cai J."/>
        </authorList>
    </citation>
    <scope>NUCLEOTIDE SEQUENCE [LARGE SCALE GENOMIC DNA]</scope>
    <source>
        <strain evidence="4 9">B516</strain>
    </source>
</reference>
<gene>
    <name evidence="6" type="ORF">DW084_00455</name>
    <name evidence="5" type="ORF">GFU50_10620</name>
    <name evidence="4" type="ORF">P7I34_08435</name>
</gene>
<evidence type="ECO:0000256" key="2">
    <source>
        <dbReference type="HAMAP-Rule" id="MF_00274"/>
    </source>
</evidence>
<keyword evidence="2" id="KW-0963">Cytoplasm</keyword>
<dbReference type="InterPro" id="IPR004401">
    <property type="entry name" value="YbaB/EbfC"/>
</dbReference>
<feature type="compositionally biased region" description="Basic and acidic residues" evidence="3">
    <location>
        <begin position="18"/>
        <end position="27"/>
    </location>
</feature>
<reference evidence="5 8" key="2">
    <citation type="submission" date="2019-11" db="EMBL/GenBank/DDBJ databases">
        <title>Detection and genome characteristic of a blood enterococcus casselifavus isolate from Zhengzhou,china.</title>
        <authorList>
            <person name="Wen P."/>
        </authorList>
    </citation>
    <scope>NUCLEOTIDE SEQUENCE [LARGE SCALE GENOMIC DNA]</scope>
    <source>
        <strain evidence="5 8">EC291</strain>
    </source>
</reference>
<dbReference type="EMBL" id="CP046123">
    <property type="protein sequence ID" value="QGN29937.1"/>
    <property type="molecule type" value="Genomic_DNA"/>
</dbReference>
<reference evidence="6 7" key="1">
    <citation type="submission" date="2018-08" db="EMBL/GenBank/DDBJ databases">
        <title>A genome reference for cultivated species of the human gut microbiota.</title>
        <authorList>
            <person name="Zou Y."/>
            <person name="Xue W."/>
            <person name="Luo G."/>
        </authorList>
    </citation>
    <scope>NUCLEOTIDE SEQUENCE [LARGE SCALE GENOMIC DNA]</scope>
    <source>
        <strain evidence="6 7">AF48-16</strain>
    </source>
</reference>
<comment type="subunit">
    <text evidence="2">Homodimer.</text>
</comment>
<comment type="function">
    <text evidence="2">Binds to DNA and alters its conformation. May be involved in regulation of gene expression, nucleoid organization and DNA protection.</text>
</comment>
<protein>
    <recommendedName>
        <fullName evidence="2">Nucleoid-associated protein DW084_00455</fullName>
    </recommendedName>
</protein>
<dbReference type="Proteomes" id="UP001253851">
    <property type="component" value="Unassembled WGS sequence"/>
</dbReference>